<keyword evidence="5 13" id="KW-0548">Nucleotidyltransferase</keyword>
<proteinExistence type="inferred from homology"/>
<dbReference type="SUPFAM" id="SSF56672">
    <property type="entry name" value="DNA/RNA polymerases"/>
    <property type="match status" value="1"/>
</dbReference>
<dbReference type="Gene3D" id="3.30.70.370">
    <property type="match status" value="1"/>
</dbReference>
<dbReference type="CDD" id="cd08637">
    <property type="entry name" value="DNA_pol_A_pol_I_C"/>
    <property type="match status" value="1"/>
</dbReference>
<name>A0A926I3B2_9FIRM</name>
<keyword evidence="6 13" id="KW-0235">DNA replication</keyword>
<dbReference type="InterPro" id="IPR043502">
    <property type="entry name" value="DNA/RNA_pol_sf"/>
</dbReference>
<dbReference type="InterPro" id="IPR018320">
    <property type="entry name" value="DNA_polymerase_1"/>
</dbReference>
<dbReference type="GO" id="GO:0006302">
    <property type="term" value="P:double-strand break repair"/>
    <property type="evidence" value="ECO:0007669"/>
    <property type="project" value="TreeGrafter"/>
</dbReference>
<evidence type="ECO:0000256" key="11">
    <source>
        <dbReference type="ARBA" id="ARBA00049244"/>
    </source>
</evidence>
<dbReference type="Pfam" id="PF02739">
    <property type="entry name" value="5_3_exonuc_N"/>
    <property type="match status" value="1"/>
</dbReference>
<dbReference type="InterPro" id="IPR020046">
    <property type="entry name" value="5-3_exonucl_a-hlix_arch_N"/>
</dbReference>
<evidence type="ECO:0000313" key="17">
    <source>
        <dbReference type="Proteomes" id="UP000653127"/>
    </source>
</evidence>
<dbReference type="NCBIfam" id="NF004397">
    <property type="entry name" value="PRK05755.1"/>
    <property type="match status" value="1"/>
</dbReference>
<dbReference type="AlphaFoldDB" id="A0A926I3B2"/>
<dbReference type="EC" id="2.7.7.7" evidence="2 12"/>
<comment type="function">
    <text evidence="13">In addition to polymerase activity, this DNA polymerase exhibits 5'-3' exonuclease activity.</text>
</comment>
<dbReference type="SMART" id="SM00475">
    <property type="entry name" value="53EXOc"/>
    <property type="match status" value="1"/>
</dbReference>
<dbReference type="InterPro" id="IPR001098">
    <property type="entry name" value="DNA-dir_DNA_pol_A_palm_dom"/>
</dbReference>
<evidence type="ECO:0000256" key="13">
    <source>
        <dbReference type="RuleBase" id="RU004460"/>
    </source>
</evidence>
<gene>
    <name evidence="13 16" type="primary">polA</name>
    <name evidence="16" type="ORF">H8711_04440</name>
</gene>
<keyword evidence="13" id="KW-0540">Nuclease</keyword>
<keyword evidence="7 13" id="KW-0227">DNA damage</keyword>
<keyword evidence="4 13" id="KW-0808">Transferase</keyword>
<dbReference type="GO" id="GO:0006261">
    <property type="term" value="P:DNA-templated DNA replication"/>
    <property type="evidence" value="ECO:0007669"/>
    <property type="project" value="UniProtKB-UniRule"/>
</dbReference>
<dbReference type="GO" id="GO:0003677">
    <property type="term" value="F:DNA binding"/>
    <property type="evidence" value="ECO:0007669"/>
    <property type="project" value="UniProtKB-UniRule"/>
</dbReference>
<dbReference type="PANTHER" id="PTHR10133:SF27">
    <property type="entry name" value="DNA POLYMERASE NU"/>
    <property type="match status" value="1"/>
</dbReference>
<evidence type="ECO:0000313" key="16">
    <source>
        <dbReference type="EMBL" id="MBC8546184.1"/>
    </source>
</evidence>
<dbReference type="GO" id="GO:0003887">
    <property type="term" value="F:DNA-directed DNA polymerase activity"/>
    <property type="evidence" value="ECO:0007669"/>
    <property type="project" value="UniProtKB-UniRule"/>
</dbReference>
<dbReference type="FunFam" id="1.10.150.20:FF:000002">
    <property type="entry name" value="DNA polymerase I"/>
    <property type="match status" value="1"/>
</dbReference>
<dbReference type="SUPFAM" id="SSF88723">
    <property type="entry name" value="PIN domain-like"/>
    <property type="match status" value="1"/>
</dbReference>
<organism evidence="16 17">
    <name type="scientific">Ligaoa zhengdingensis</name>
    <dbReference type="NCBI Taxonomy" id="2763658"/>
    <lineage>
        <taxon>Bacteria</taxon>
        <taxon>Bacillati</taxon>
        <taxon>Bacillota</taxon>
        <taxon>Clostridia</taxon>
        <taxon>Eubacteriales</taxon>
        <taxon>Oscillospiraceae</taxon>
        <taxon>Ligaoa</taxon>
    </lineage>
</organism>
<evidence type="ECO:0000259" key="14">
    <source>
        <dbReference type="SMART" id="SM00475"/>
    </source>
</evidence>
<dbReference type="InterPro" id="IPR036279">
    <property type="entry name" value="5-3_exonuclease_C_sf"/>
</dbReference>
<sequence>MKLLAVDGNSILNRAFYGIKLLSTKNGDYTNGIYGFLSILLKITADVEPDAVAIAFDLRAPTFRHKRYEGYKAQRKGMPEELAQQLPVLKELLGYLGYAMVECEGYEADDILGTLAAACTRAQVPCVIATGDKDSLQLIGDYVTVRLASTKMGQPDSSVYDTAAFRERYGVDPIQLIDLKALMGDSSDNIPGVKGIGEKGAIQLISQYGSVEALYEQLDEIELKPAMRAKLEAGREMAFLSKELATICCDAPVDTDLTHYKRGEVQQDRAARLLARLEMYKMIDRLGLSADAAGAGEEAGSAASAPLLTVIELEEMLRALDDAPDAVVDLLCRWQGDEPVRTAILFGGRAAFTESRTILNRLLKKPWRLRVENAKQLYRYGFLHQVPVKNITFDILLAGYLSNPNSSNYTITALAQNTGAAVAELAGAVPEGFEELAADCAAFPSLCDKMAQEIDENGQGELLYEIELPLSEVLASMEVLGFSIDAQALERFGEELDVDIARYQKQIYEYAGREFNINSPAQLGEVLFGDLELPAKKKTKTGYSTNADVLESLRGKHPIIECILEYRKLTKLKSTYVDGLIKVIGPDGRIHSSFQQTETRTGRISSTEPNLQNIPVRTEIGSNLRKFFRAAPGCKLVDADYSQIELRVLAHVANDKNMAEAFRTGEDIHTQTASQVFGLPPLFVTPMMRSRAKAVNFGIVYGISAFSLSQDIGVSVAEADRYIKDYLRTYSGVKQYMEDTVAFGKEHGYVSTLWGRRRYLPELSSSNHNLRSFGERVAMNTPIQGSAADIIKIAMVRVYRRLEREGMRSRLILQVHDELIVESPDSEAERARAIVTEEMERAASLSVPLVADANVGETWYQAKG</sequence>
<dbReference type="Gene3D" id="1.20.1060.10">
    <property type="entry name" value="Taq DNA Polymerase, Chain T, domain 4"/>
    <property type="match status" value="1"/>
</dbReference>
<comment type="catalytic activity">
    <reaction evidence="11 13">
        <text>DNA(n) + a 2'-deoxyribonucleoside 5'-triphosphate = DNA(n+1) + diphosphate</text>
        <dbReference type="Rhea" id="RHEA:22508"/>
        <dbReference type="Rhea" id="RHEA-COMP:17339"/>
        <dbReference type="Rhea" id="RHEA-COMP:17340"/>
        <dbReference type="ChEBI" id="CHEBI:33019"/>
        <dbReference type="ChEBI" id="CHEBI:61560"/>
        <dbReference type="ChEBI" id="CHEBI:173112"/>
        <dbReference type="EC" id="2.7.7.7"/>
    </reaction>
</comment>
<dbReference type="InterPro" id="IPR020045">
    <property type="entry name" value="DNA_polI_H3TH"/>
</dbReference>
<feature type="domain" description="5'-3' exonuclease" evidence="14">
    <location>
        <begin position="1"/>
        <end position="263"/>
    </location>
</feature>
<dbReference type="RefSeq" id="WP_249282337.1">
    <property type="nucleotide sequence ID" value="NZ_JACRST010000004.1"/>
</dbReference>
<dbReference type="InterPro" id="IPR002298">
    <property type="entry name" value="DNA_polymerase_A"/>
</dbReference>
<dbReference type="InterPro" id="IPR012337">
    <property type="entry name" value="RNaseH-like_sf"/>
</dbReference>
<evidence type="ECO:0000256" key="7">
    <source>
        <dbReference type="ARBA" id="ARBA00022763"/>
    </source>
</evidence>
<dbReference type="Pfam" id="PF00476">
    <property type="entry name" value="DNA_pol_A"/>
    <property type="match status" value="1"/>
</dbReference>
<dbReference type="CDD" id="cd09898">
    <property type="entry name" value="H3TH_53EXO"/>
    <property type="match status" value="1"/>
</dbReference>
<dbReference type="PROSITE" id="PS00447">
    <property type="entry name" value="DNA_POLYMERASE_A"/>
    <property type="match status" value="1"/>
</dbReference>
<dbReference type="CDD" id="cd06140">
    <property type="entry name" value="DNA_polA_I_Bacillus_like_exo"/>
    <property type="match status" value="1"/>
</dbReference>
<dbReference type="Gene3D" id="3.40.50.1010">
    <property type="entry name" value="5'-nuclease"/>
    <property type="match status" value="1"/>
</dbReference>
<dbReference type="InterPro" id="IPR036397">
    <property type="entry name" value="RNaseH_sf"/>
</dbReference>
<dbReference type="FunFam" id="1.20.1060.10:FF:000001">
    <property type="entry name" value="DNA polymerase I"/>
    <property type="match status" value="1"/>
</dbReference>
<evidence type="ECO:0000256" key="2">
    <source>
        <dbReference type="ARBA" id="ARBA00012417"/>
    </source>
</evidence>
<dbReference type="PANTHER" id="PTHR10133">
    <property type="entry name" value="DNA POLYMERASE I"/>
    <property type="match status" value="1"/>
</dbReference>
<dbReference type="SMART" id="SM00482">
    <property type="entry name" value="POLAc"/>
    <property type="match status" value="1"/>
</dbReference>
<dbReference type="FunFam" id="1.10.150.20:FF:000003">
    <property type="entry name" value="DNA polymerase I"/>
    <property type="match status" value="1"/>
</dbReference>
<evidence type="ECO:0000256" key="3">
    <source>
        <dbReference type="ARBA" id="ARBA00020311"/>
    </source>
</evidence>
<keyword evidence="13" id="KW-0269">Exonuclease</keyword>
<dbReference type="SMART" id="SM00279">
    <property type="entry name" value="HhH2"/>
    <property type="match status" value="1"/>
</dbReference>
<dbReference type="NCBIfam" id="TIGR00593">
    <property type="entry name" value="pola"/>
    <property type="match status" value="1"/>
</dbReference>
<keyword evidence="8 13" id="KW-0239">DNA-directed DNA polymerase</keyword>
<comment type="similarity">
    <text evidence="1 13">Belongs to the DNA polymerase type-A family.</text>
</comment>
<protein>
    <recommendedName>
        <fullName evidence="3 12">DNA polymerase I</fullName>
        <ecNumber evidence="2 12">2.7.7.7</ecNumber>
    </recommendedName>
</protein>
<evidence type="ECO:0000256" key="10">
    <source>
        <dbReference type="ARBA" id="ARBA00023204"/>
    </source>
</evidence>
<dbReference type="GO" id="GO:0008409">
    <property type="term" value="F:5'-3' exonuclease activity"/>
    <property type="evidence" value="ECO:0007669"/>
    <property type="project" value="UniProtKB-UniRule"/>
</dbReference>
<keyword evidence="17" id="KW-1185">Reference proteome</keyword>
<evidence type="ECO:0000256" key="4">
    <source>
        <dbReference type="ARBA" id="ARBA00022679"/>
    </source>
</evidence>
<dbReference type="InterPro" id="IPR029060">
    <property type="entry name" value="PIN-like_dom_sf"/>
</dbReference>
<evidence type="ECO:0000256" key="9">
    <source>
        <dbReference type="ARBA" id="ARBA00023125"/>
    </source>
</evidence>
<dbReference type="Gene3D" id="3.30.420.10">
    <property type="entry name" value="Ribonuclease H-like superfamily/Ribonuclease H"/>
    <property type="match status" value="1"/>
</dbReference>
<evidence type="ECO:0000256" key="6">
    <source>
        <dbReference type="ARBA" id="ARBA00022705"/>
    </source>
</evidence>
<keyword evidence="13" id="KW-0378">Hydrolase</keyword>
<comment type="caution">
    <text evidence="16">The sequence shown here is derived from an EMBL/GenBank/DDBJ whole genome shotgun (WGS) entry which is preliminary data.</text>
</comment>
<dbReference type="EMBL" id="JACRST010000004">
    <property type="protein sequence ID" value="MBC8546184.1"/>
    <property type="molecule type" value="Genomic_DNA"/>
</dbReference>
<feature type="domain" description="DNA-directed DNA polymerase family A palm" evidence="15">
    <location>
        <begin position="621"/>
        <end position="827"/>
    </location>
</feature>
<dbReference type="Pfam" id="PF01367">
    <property type="entry name" value="5_3_exonuc"/>
    <property type="match status" value="1"/>
</dbReference>
<dbReference type="InterPro" id="IPR002421">
    <property type="entry name" value="5-3_exonuclease"/>
</dbReference>
<comment type="subunit">
    <text evidence="13">Single-chain monomer with multiple functions.</text>
</comment>
<evidence type="ECO:0000256" key="8">
    <source>
        <dbReference type="ARBA" id="ARBA00022932"/>
    </source>
</evidence>
<dbReference type="Proteomes" id="UP000653127">
    <property type="component" value="Unassembled WGS sequence"/>
</dbReference>
<dbReference type="InterPro" id="IPR008918">
    <property type="entry name" value="HhH2"/>
</dbReference>
<reference evidence="16" key="1">
    <citation type="submission" date="2020-08" db="EMBL/GenBank/DDBJ databases">
        <title>Genome public.</title>
        <authorList>
            <person name="Liu C."/>
            <person name="Sun Q."/>
        </authorList>
    </citation>
    <scope>NUCLEOTIDE SEQUENCE</scope>
    <source>
        <strain evidence="16">NSJ-31</strain>
    </source>
</reference>
<dbReference type="SUPFAM" id="SSF53098">
    <property type="entry name" value="Ribonuclease H-like"/>
    <property type="match status" value="1"/>
</dbReference>
<evidence type="ECO:0000256" key="5">
    <source>
        <dbReference type="ARBA" id="ARBA00022695"/>
    </source>
</evidence>
<evidence type="ECO:0000259" key="15">
    <source>
        <dbReference type="SMART" id="SM00482"/>
    </source>
</evidence>
<dbReference type="InterPro" id="IPR019760">
    <property type="entry name" value="DNA-dir_DNA_pol_A_CS"/>
</dbReference>
<accession>A0A926I3B2</accession>
<dbReference type="Gene3D" id="1.10.150.20">
    <property type="entry name" value="5' to 3' exonuclease, C-terminal subdomain"/>
    <property type="match status" value="2"/>
</dbReference>
<dbReference type="SUPFAM" id="SSF47807">
    <property type="entry name" value="5' to 3' exonuclease, C-terminal subdomain"/>
    <property type="match status" value="1"/>
</dbReference>
<evidence type="ECO:0000256" key="12">
    <source>
        <dbReference type="NCBIfam" id="TIGR00593"/>
    </source>
</evidence>
<dbReference type="CDD" id="cd09859">
    <property type="entry name" value="PIN_53EXO"/>
    <property type="match status" value="1"/>
</dbReference>
<keyword evidence="9 13" id="KW-0238">DNA-binding</keyword>
<dbReference type="PRINTS" id="PR00868">
    <property type="entry name" value="DNAPOLI"/>
</dbReference>
<evidence type="ECO:0000256" key="1">
    <source>
        <dbReference type="ARBA" id="ARBA00007705"/>
    </source>
</evidence>
<keyword evidence="10 13" id="KW-0234">DNA repair</keyword>